<reference evidence="4 5" key="1">
    <citation type="submission" date="2019-02" db="EMBL/GenBank/DDBJ databases">
        <title>Opniocepnalus argus genome.</title>
        <authorList>
            <person name="Zhou C."/>
            <person name="Xiao S."/>
        </authorList>
    </citation>
    <scope>NUCLEOTIDE SEQUENCE [LARGE SCALE GENOMIC DNA]</scope>
    <source>
        <strain evidence="4">OARG1902GOOAL</strain>
        <tissue evidence="4">Muscle</tissue>
    </source>
</reference>
<evidence type="ECO:0000313" key="4">
    <source>
        <dbReference type="EMBL" id="KAF3702199.1"/>
    </source>
</evidence>
<feature type="transmembrane region" description="Helical" evidence="2">
    <location>
        <begin position="93"/>
        <end position="114"/>
    </location>
</feature>
<evidence type="ECO:0000256" key="2">
    <source>
        <dbReference type="SAM" id="Phobius"/>
    </source>
</evidence>
<keyword evidence="1" id="KW-0245">EGF-like domain</keyword>
<keyword evidence="2" id="KW-0812">Transmembrane</keyword>
<dbReference type="AlphaFoldDB" id="A0A6G1QII4"/>
<accession>A0A6G1QII4</accession>
<keyword evidence="2" id="KW-0472">Membrane</keyword>
<keyword evidence="2" id="KW-1133">Transmembrane helix</keyword>
<dbReference type="InterPro" id="IPR000742">
    <property type="entry name" value="EGF"/>
</dbReference>
<evidence type="ECO:0000256" key="1">
    <source>
        <dbReference type="PROSITE-ProRule" id="PRU00076"/>
    </source>
</evidence>
<dbReference type="PROSITE" id="PS50026">
    <property type="entry name" value="EGF_3"/>
    <property type="match status" value="1"/>
</dbReference>
<evidence type="ECO:0000259" key="3">
    <source>
        <dbReference type="PROSITE" id="PS50026"/>
    </source>
</evidence>
<dbReference type="SUPFAM" id="SSF57196">
    <property type="entry name" value="EGF/Laminin"/>
    <property type="match status" value="1"/>
</dbReference>
<dbReference type="Proteomes" id="UP000503349">
    <property type="component" value="Chromosome 17"/>
</dbReference>
<dbReference type="PROSITE" id="PS00022">
    <property type="entry name" value="EGF_1"/>
    <property type="match status" value="1"/>
</dbReference>
<evidence type="ECO:0000313" key="5">
    <source>
        <dbReference type="Proteomes" id="UP000503349"/>
    </source>
</evidence>
<dbReference type="PROSITE" id="PS01186">
    <property type="entry name" value="EGF_2"/>
    <property type="match status" value="1"/>
</dbReference>
<protein>
    <recommendedName>
        <fullName evidence="3">EGF-like domain-containing protein</fullName>
    </recommendedName>
</protein>
<name>A0A6G1QII4_CHAAH</name>
<gene>
    <name evidence="4" type="ORF">EXN66_Car017887</name>
</gene>
<keyword evidence="5" id="KW-1185">Reference proteome</keyword>
<keyword evidence="1" id="KW-1015">Disulfide bond</keyword>
<organism evidence="4 5">
    <name type="scientific">Channa argus</name>
    <name type="common">Northern snakehead</name>
    <name type="synonym">Ophicephalus argus</name>
    <dbReference type="NCBI Taxonomy" id="215402"/>
    <lineage>
        <taxon>Eukaryota</taxon>
        <taxon>Metazoa</taxon>
        <taxon>Chordata</taxon>
        <taxon>Craniata</taxon>
        <taxon>Vertebrata</taxon>
        <taxon>Euteleostomi</taxon>
        <taxon>Actinopterygii</taxon>
        <taxon>Neopterygii</taxon>
        <taxon>Teleostei</taxon>
        <taxon>Neoteleostei</taxon>
        <taxon>Acanthomorphata</taxon>
        <taxon>Anabantaria</taxon>
        <taxon>Anabantiformes</taxon>
        <taxon>Channoidei</taxon>
        <taxon>Channidae</taxon>
        <taxon>Channa</taxon>
    </lineage>
</organism>
<reference evidence="5" key="2">
    <citation type="submission" date="2019-02" db="EMBL/GenBank/DDBJ databases">
        <title>Opniocepnalus argus Var Kimnra genome.</title>
        <authorList>
            <person name="Zhou C."/>
            <person name="Xiao S."/>
        </authorList>
    </citation>
    <scope>NUCLEOTIDE SEQUENCE [LARGE SCALE GENOMIC DNA]</scope>
</reference>
<comment type="caution">
    <text evidence="1">Lacks conserved residue(s) required for the propagation of feature annotation.</text>
</comment>
<feature type="disulfide bond" evidence="1">
    <location>
        <begin position="72"/>
        <end position="81"/>
    </location>
</feature>
<dbReference type="EMBL" id="CM015728">
    <property type="protein sequence ID" value="KAF3702199.1"/>
    <property type="molecule type" value="Genomic_DNA"/>
</dbReference>
<proteinExistence type="predicted"/>
<sequence length="150" mass="16079">MSCKAVECVNDLACSTRQQQEEEACVSMEKNRQPTTLPPSQPSGPSCGEIHCNSRGTCVVPPGGDSQLVCNCKLGYQGNSCEDTINGALSVPLTLSVLAVIVCVVVLAFAVAKWKRNKKKAHRSTMTSRQVTLLSFQQLSSAAKLTLHQV</sequence>
<feature type="domain" description="EGF-like" evidence="3">
    <location>
        <begin position="43"/>
        <end position="82"/>
    </location>
</feature>